<name>A0A074YCH9_AURSE</name>
<dbReference type="GO" id="GO:0016020">
    <property type="term" value="C:membrane"/>
    <property type="evidence" value="ECO:0007669"/>
    <property type="project" value="UniProtKB-SubCell"/>
</dbReference>
<keyword evidence="9" id="KW-0735">Signal-anchor</keyword>
<evidence type="ECO:0000256" key="1">
    <source>
        <dbReference type="ARBA" id="ARBA00004606"/>
    </source>
</evidence>
<dbReference type="OMA" id="DIRETWA"/>
<dbReference type="GO" id="GO:0016263">
    <property type="term" value="F:glycoprotein-N-acetylgalactosamine 3-beta-galactosyltransferase activity"/>
    <property type="evidence" value="ECO:0007669"/>
    <property type="project" value="UniProtKB-EC"/>
</dbReference>
<dbReference type="GeneID" id="25363999"/>
<keyword evidence="10" id="KW-1133">Transmembrane helix</keyword>
<feature type="domain" description="Fringe-like glycosyltransferase" evidence="12">
    <location>
        <begin position="135"/>
        <end position="266"/>
    </location>
</feature>
<evidence type="ECO:0000256" key="4">
    <source>
        <dbReference type="ARBA" id="ARBA00012557"/>
    </source>
</evidence>
<keyword evidence="5" id="KW-0328">Glycosyltransferase</keyword>
<evidence type="ECO:0000256" key="7">
    <source>
        <dbReference type="ARBA" id="ARBA00022692"/>
    </source>
</evidence>
<evidence type="ECO:0000256" key="2">
    <source>
        <dbReference type="ARBA" id="ARBA00004922"/>
    </source>
</evidence>
<evidence type="ECO:0000256" key="8">
    <source>
        <dbReference type="ARBA" id="ARBA00022741"/>
    </source>
</evidence>
<dbReference type="RefSeq" id="XP_013343813.1">
    <property type="nucleotide sequence ID" value="XM_013488359.1"/>
</dbReference>
<evidence type="ECO:0000259" key="12">
    <source>
        <dbReference type="Pfam" id="PF02434"/>
    </source>
</evidence>
<dbReference type="Pfam" id="PF02434">
    <property type="entry name" value="Fringe"/>
    <property type="match status" value="1"/>
</dbReference>
<sequence length="390" mass="44416">MPSDSMYKELPGANDTLVIMRTGATEMQDKLPIHLTTTLLRYPDSLIFSDYEEEIDSHHIIDALESVSPHLQETSPDFEHWRRLKGNGREVLKTDELSGKTVYLDGGTGKAKNPGWKLDKFKFLPMVNRTLYEYPDKKWYVFVETDTFIFWQTLLVYLSHLDWTKPYYLGGQINIGDVEFGQGGNGYVVSRPALEKVVSHYQAHQKEYEDFTEGHWAGDCVLGKALKDSGISLTRAWPIFQGDPVGNMNYRPGAQWCQPTVSYHHVSPSVIQDLYDFEKSWLAGAGNNVTSFLRHRDVYRLYALPRMATPRNDWDNHSNDDKGIAKSLESCRVICEADGNCVQYALNAESRCLTTSRPNVGRPAISMTSGWITERVQKFYDQAGECNDVE</sequence>
<evidence type="ECO:0000256" key="3">
    <source>
        <dbReference type="ARBA" id="ARBA00006462"/>
    </source>
</evidence>
<comment type="subcellular location">
    <subcellularLocation>
        <location evidence="1">Membrane</location>
        <topology evidence="1">Single-pass type II membrane protein</topology>
    </subcellularLocation>
</comment>
<evidence type="ECO:0000256" key="11">
    <source>
        <dbReference type="ARBA" id="ARBA00023136"/>
    </source>
</evidence>
<keyword evidence="8" id="KW-0547">Nucleotide-binding</keyword>
<dbReference type="HOGENOM" id="CLU_022549_3_1_1"/>
<evidence type="ECO:0000256" key="5">
    <source>
        <dbReference type="ARBA" id="ARBA00022676"/>
    </source>
</evidence>
<evidence type="ECO:0000313" key="13">
    <source>
        <dbReference type="EMBL" id="KEQ95498.1"/>
    </source>
</evidence>
<dbReference type="PANTHER" id="PTHR23033:SF47">
    <property type="entry name" value="APPLE DOMAIN-CONTAINING PROTEIN-RELATED"/>
    <property type="match status" value="1"/>
</dbReference>
<comment type="pathway">
    <text evidence="2">Protein modification; protein glycosylation.</text>
</comment>
<keyword evidence="14" id="KW-1185">Reference proteome</keyword>
<keyword evidence="7" id="KW-0812">Transmembrane</keyword>
<protein>
    <recommendedName>
        <fullName evidence="4">N-acetylgalactosaminide beta-1,3-galactosyltransferase</fullName>
        <ecNumber evidence="4">2.4.1.122</ecNumber>
    </recommendedName>
</protein>
<evidence type="ECO:0000256" key="6">
    <source>
        <dbReference type="ARBA" id="ARBA00022679"/>
    </source>
</evidence>
<dbReference type="Proteomes" id="UP000030641">
    <property type="component" value="Unassembled WGS sequence"/>
</dbReference>
<comment type="similarity">
    <text evidence="3">Belongs to the glycosyltransferase 31 family. Beta3-Gal-T subfamily.</text>
</comment>
<dbReference type="STRING" id="1043005.A0A074YCH9"/>
<dbReference type="EMBL" id="KL584759">
    <property type="protein sequence ID" value="KEQ95498.1"/>
    <property type="molecule type" value="Genomic_DNA"/>
</dbReference>
<evidence type="ECO:0000313" key="14">
    <source>
        <dbReference type="Proteomes" id="UP000030641"/>
    </source>
</evidence>
<dbReference type="Gene3D" id="3.90.550.50">
    <property type="match status" value="1"/>
</dbReference>
<gene>
    <name evidence="13" type="ORF">AUEXF2481DRAFT_29574</name>
</gene>
<reference evidence="13 14" key="1">
    <citation type="journal article" date="2014" name="BMC Genomics">
        <title>Genome sequencing of four Aureobasidium pullulans varieties: biotechnological potential, stress tolerance, and description of new species.</title>
        <authorList>
            <person name="Gostin Ar C."/>
            <person name="Ohm R.A."/>
            <person name="Kogej T."/>
            <person name="Sonjak S."/>
            <person name="Turk M."/>
            <person name="Zajc J."/>
            <person name="Zalar P."/>
            <person name="Grube M."/>
            <person name="Sun H."/>
            <person name="Han J."/>
            <person name="Sharma A."/>
            <person name="Chiniquy J."/>
            <person name="Ngan C.Y."/>
            <person name="Lipzen A."/>
            <person name="Barry K."/>
            <person name="Grigoriev I.V."/>
            <person name="Gunde-Cimerman N."/>
        </authorList>
    </citation>
    <scope>NUCLEOTIDE SEQUENCE [LARGE SCALE GENOMIC DNA]</scope>
    <source>
        <strain evidence="13 14">EXF-2481</strain>
    </source>
</reference>
<dbReference type="EC" id="2.4.1.122" evidence="4"/>
<proteinExistence type="inferred from homology"/>
<dbReference type="InterPro" id="IPR026050">
    <property type="entry name" value="C1GALT1/C1GALT1_chp1"/>
</dbReference>
<organism evidence="13 14">
    <name type="scientific">Aureobasidium subglaciale (strain EXF-2481)</name>
    <name type="common">Aureobasidium pullulans var. subglaciale</name>
    <dbReference type="NCBI Taxonomy" id="1043005"/>
    <lineage>
        <taxon>Eukaryota</taxon>
        <taxon>Fungi</taxon>
        <taxon>Dikarya</taxon>
        <taxon>Ascomycota</taxon>
        <taxon>Pezizomycotina</taxon>
        <taxon>Dothideomycetes</taxon>
        <taxon>Dothideomycetidae</taxon>
        <taxon>Dothideales</taxon>
        <taxon>Saccotheciaceae</taxon>
        <taxon>Aureobasidium</taxon>
    </lineage>
</organism>
<evidence type="ECO:0000256" key="10">
    <source>
        <dbReference type="ARBA" id="ARBA00022989"/>
    </source>
</evidence>
<keyword evidence="6 13" id="KW-0808">Transferase</keyword>
<dbReference type="InterPro" id="IPR003378">
    <property type="entry name" value="Fringe-like_glycosylTrfase"/>
</dbReference>
<dbReference type="PANTHER" id="PTHR23033">
    <property type="entry name" value="BETA1,3-GALACTOSYLTRANSFERASE"/>
    <property type="match status" value="1"/>
</dbReference>
<dbReference type="AlphaFoldDB" id="A0A074YCH9"/>
<keyword evidence="11" id="KW-0472">Membrane</keyword>
<dbReference type="InParanoid" id="A0A074YCH9"/>
<dbReference type="OrthoDB" id="414175at2759"/>
<dbReference type="GO" id="GO:0000166">
    <property type="term" value="F:nucleotide binding"/>
    <property type="evidence" value="ECO:0007669"/>
    <property type="project" value="UniProtKB-KW"/>
</dbReference>
<evidence type="ECO:0000256" key="9">
    <source>
        <dbReference type="ARBA" id="ARBA00022968"/>
    </source>
</evidence>
<accession>A0A074YCH9</accession>